<dbReference type="AlphaFoldDB" id="A0A1I0DK90"/>
<evidence type="ECO:0000256" key="5">
    <source>
        <dbReference type="ARBA" id="ARBA00022764"/>
    </source>
</evidence>
<dbReference type="GO" id="GO:0009055">
    <property type="term" value="F:electron transfer activity"/>
    <property type="evidence" value="ECO:0007669"/>
    <property type="project" value="InterPro"/>
</dbReference>
<dbReference type="PROSITE" id="PS51007">
    <property type="entry name" value="CYTC"/>
    <property type="match status" value="2"/>
</dbReference>
<comment type="PTM">
    <text evidence="8">Binds 2 heme c groups covalently per subunit.</text>
</comment>
<keyword evidence="6" id="KW-0249">Electron transport</keyword>
<feature type="domain" description="Cytochrome c" evidence="11">
    <location>
        <begin position="26"/>
        <end position="110"/>
    </location>
</feature>
<dbReference type="SUPFAM" id="SSF46626">
    <property type="entry name" value="Cytochrome c"/>
    <property type="match status" value="2"/>
</dbReference>
<dbReference type="PIRSF" id="PIRSF000005">
    <property type="entry name" value="Cytochrome_c4"/>
    <property type="match status" value="1"/>
</dbReference>
<keyword evidence="4 9" id="KW-0479">Metal-binding</keyword>
<evidence type="ECO:0000259" key="11">
    <source>
        <dbReference type="PROSITE" id="PS51007"/>
    </source>
</evidence>
<evidence type="ECO:0000256" key="1">
    <source>
        <dbReference type="ARBA" id="ARBA00004418"/>
    </source>
</evidence>
<feature type="signal peptide" evidence="10">
    <location>
        <begin position="1"/>
        <end position="24"/>
    </location>
</feature>
<feature type="binding site" description="axial binding residue" evidence="9">
    <location>
        <position position="188"/>
    </location>
    <ligand>
        <name>heme c</name>
        <dbReference type="ChEBI" id="CHEBI:61717"/>
        <label>2</label>
    </ligand>
    <ligandPart>
        <name>Fe</name>
        <dbReference type="ChEBI" id="CHEBI:18248"/>
    </ligandPart>
</feature>
<evidence type="ECO:0000256" key="2">
    <source>
        <dbReference type="ARBA" id="ARBA00022448"/>
    </source>
</evidence>
<dbReference type="Pfam" id="PF00034">
    <property type="entry name" value="Cytochrom_C"/>
    <property type="match status" value="2"/>
</dbReference>
<evidence type="ECO:0000256" key="4">
    <source>
        <dbReference type="ARBA" id="ARBA00022723"/>
    </source>
</evidence>
<keyword evidence="3 8" id="KW-0349">Heme</keyword>
<feature type="binding site" description="axial binding residue" evidence="9">
    <location>
        <position position="147"/>
    </location>
    <ligand>
        <name>heme c</name>
        <dbReference type="ChEBI" id="CHEBI:61717"/>
        <label>2</label>
    </ligand>
    <ligandPart>
        <name>Fe</name>
        <dbReference type="ChEBI" id="CHEBI:18248"/>
    </ligandPart>
</feature>
<evidence type="ECO:0000256" key="6">
    <source>
        <dbReference type="ARBA" id="ARBA00022982"/>
    </source>
</evidence>
<feature type="binding site" description="covalent" evidence="8">
    <location>
        <position position="42"/>
    </location>
    <ligand>
        <name>heme c</name>
        <dbReference type="ChEBI" id="CHEBI:61717"/>
        <label>1</label>
    </ligand>
</feature>
<accession>A0A1I0DK90</accession>
<feature type="chain" id="PRO_5011646345" evidence="10">
    <location>
        <begin position="25"/>
        <end position="213"/>
    </location>
</feature>
<dbReference type="InterPro" id="IPR050597">
    <property type="entry name" value="Cytochrome_c_Oxidase_Subunit"/>
</dbReference>
<gene>
    <name evidence="12" type="ORF">SAMN05216326_12035</name>
</gene>
<evidence type="ECO:0000313" key="12">
    <source>
        <dbReference type="EMBL" id="SET32074.1"/>
    </source>
</evidence>
<dbReference type="Proteomes" id="UP000199345">
    <property type="component" value="Unassembled WGS sequence"/>
</dbReference>
<keyword evidence="10" id="KW-0732">Signal</keyword>
<dbReference type="GO" id="GO:0042597">
    <property type="term" value="C:periplasmic space"/>
    <property type="evidence" value="ECO:0007669"/>
    <property type="project" value="UniProtKB-SubCell"/>
</dbReference>
<keyword evidence="13" id="KW-1185">Reference proteome</keyword>
<dbReference type="EMBL" id="FOIA01000020">
    <property type="protein sequence ID" value="SET32074.1"/>
    <property type="molecule type" value="Genomic_DNA"/>
</dbReference>
<feature type="binding site" description="axial binding residue" evidence="9">
    <location>
        <position position="87"/>
    </location>
    <ligand>
        <name>heme c</name>
        <dbReference type="ChEBI" id="CHEBI:61717"/>
        <label>1</label>
    </ligand>
    <ligandPart>
        <name>Fe</name>
        <dbReference type="ChEBI" id="CHEBI:18248"/>
    </ligandPart>
</feature>
<dbReference type="OrthoDB" id="9773456at2"/>
<keyword evidence="7 9" id="KW-0408">Iron</keyword>
<keyword evidence="2" id="KW-0813">Transport</keyword>
<feature type="binding site" description="covalent" evidence="8">
    <location>
        <position position="39"/>
    </location>
    <ligand>
        <name>heme c</name>
        <dbReference type="ChEBI" id="CHEBI:61717"/>
        <label>1</label>
    </ligand>
</feature>
<evidence type="ECO:0000256" key="3">
    <source>
        <dbReference type="ARBA" id="ARBA00022617"/>
    </source>
</evidence>
<sequence>MKILKNSFVVVSTLVIALSSSAFAAGDVARGQEIAAGVCAGCHNPDGNSIIPINPSLAGQHAEYIIKQLMDFKAKEGEKPNRNSPVMASMVAPLSQQDMEDVAAFYAAQTPEPAGNISSDEDLLEMGRIMYHGGNIENGVPACASCHGPTGTGIPPHYPALAAQHAEYTYTQLDLFNKAERGNDNGVMQKVLTRMSGAEKRAVAEYIQSMDVQ</sequence>
<dbReference type="GO" id="GO:0020037">
    <property type="term" value="F:heme binding"/>
    <property type="evidence" value="ECO:0007669"/>
    <property type="project" value="InterPro"/>
</dbReference>
<dbReference type="PANTHER" id="PTHR33751:SF9">
    <property type="entry name" value="CYTOCHROME C4"/>
    <property type="match status" value="1"/>
</dbReference>
<reference evidence="13" key="1">
    <citation type="submission" date="2016-10" db="EMBL/GenBank/DDBJ databases">
        <authorList>
            <person name="Varghese N."/>
            <person name="Submissions S."/>
        </authorList>
    </citation>
    <scope>NUCLEOTIDE SEQUENCE [LARGE SCALE GENOMIC DNA]</scope>
    <source>
        <strain evidence="13">Nm71</strain>
    </source>
</reference>
<dbReference type="InterPro" id="IPR009056">
    <property type="entry name" value="Cyt_c-like_dom"/>
</dbReference>
<feature type="binding site" description="covalent" evidence="8">
    <location>
        <position position="146"/>
    </location>
    <ligand>
        <name>heme c</name>
        <dbReference type="ChEBI" id="CHEBI:61717"/>
        <label>2</label>
    </ligand>
</feature>
<proteinExistence type="predicted"/>
<evidence type="ECO:0000313" key="13">
    <source>
        <dbReference type="Proteomes" id="UP000199345"/>
    </source>
</evidence>
<feature type="binding site" description="axial binding residue" evidence="9">
    <location>
        <position position="43"/>
    </location>
    <ligand>
        <name>heme c</name>
        <dbReference type="ChEBI" id="CHEBI:61717"/>
        <label>1</label>
    </ligand>
    <ligandPart>
        <name>Fe</name>
        <dbReference type="ChEBI" id="CHEBI:18248"/>
    </ligandPart>
</feature>
<dbReference type="InterPro" id="IPR036909">
    <property type="entry name" value="Cyt_c-like_dom_sf"/>
</dbReference>
<dbReference type="Gene3D" id="1.10.760.10">
    <property type="entry name" value="Cytochrome c-like domain"/>
    <property type="match status" value="2"/>
</dbReference>
<evidence type="ECO:0000256" key="7">
    <source>
        <dbReference type="ARBA" id="ARBA00023004"/>
    </source>
</evidence>
<feature type="binding site" description="covalent" evidence="8">
    <location>
        <position position="143"/>
    </location>
    <ligand>
        <name>heme c</name>
        <dbReference type="ChEBI" id="CHEBI:61717"/>
        <label>2</label>
    </ligand>
</feature>
<dbReference type="GO" id="GO:0005506">
    <property type="term" value="F:iron ion binding"/>
    <property type="evidence" value="ECO:0007669"/>
    <property type="project" value="InterPro"/>
</dbReference>
<evidence type="ECO:0000256" key="9">
    <source>
        <dbReference type="PIRSR" id="PIRSR000005-2"/>
    </source>
</evidence>
<protein>
    <submittedName>
        <fullName evidence="12">Cytochrome c553</fullName>
    </submittedName>
</protein>
<name>A0A1I0DK90_9PROT</name>
<comment type="subcellular location">
    <subcellularLocation>
        <location evidence="1">Periplasm</location>
    </subcellularLocation>
</comment>
<evidence type="ECO:0000256" key="8">
    <source>
        <dbReference type="PIRSR" id="PIRSR000005-1"/>
    </source>
</evidence>
<keyword evidence="5" id="KW-0574">Periplasm</keyword>
<organism evidence="12 13">
    <name type="scientific">Nitrosomonas marina</name>
    <dbReference type="NCBI Taxonomy" id="917"/>
    <lineage>
        <taxon>Bacteria</taxon>
        <taxon>Pseudomonadati</taxon>
        <taxon>Pseudomonadota</taxon>
        <taxon>Betaproteobacteria</taxon>
        <taxon>Nitrosomonadales</taxon>
        <taxon>Nitrosomonadaceae</taxon>
        <taxon>Nitrosomonas</taxon>
    </lineage>
</organism>
<dbReference type="PANTHER" id="PTHR33751">
    <property type="entry name" value="CBB3-TYPE CYTOCHROME C OXIDASE SUBUNIT FIXP"/>
    <property type="match status" value="1"/>
</dbReference>
<dbReference type="InterPro" id="IPR024167">
    <property type="entry name" value="Cytochrome_c4-like"/>
</dbReference>
<dbReference type="RefSeq" id="WP_090659172.1">
    <property type="nucleotide sequence ID" value="NZ_FOIA01000020.1"/>
</dbReference>
<evidence type="ECO:0000256" key="10">
    <source>
        <dbReference type="SAM" id="SignalP"/>
    </source>
</evidence>
<feature type="domain" description="Cytochrome c" evidence="11">
    <location>
        <begin position="122"/>
        <end position="211"/>
    </location>
</feature>